<evidence type="ECO:0000256" key="3">
    <source>
        <dbReference type="ARBA" id="ARBA00022538"/>
    </source>
</evidence>
<dbReference type="NCBIfam" id="NF007038">
    <property type="entry name" value="PRK09496.2-6"/>
    <property type="match status" value="1"/>
</dbReference>
<feature type="domain" description="RCK C-terminal" evidence="8">
    <location>
        <begin position="364"/>
        <end position="444"/>
    </location>
</feature>
<dbReference type="EMBL" id="SNRX01000001">
    <property type="protein sequence ID" value="KAA6303655.1"/>
    <property type="molecule type" value="Genomic_DNA"/>
</dbReference>
<keyword evidence="4" id="KW-0630">Potassium</keyword>
<evidence type="ECO:0000256" key="4">
    <source>
        <dbReference type="ARBA" id="ARBA00022958"/>
    </source>
</evidence>
<dbReference type="InterPro" id="IPR050721">
    <property type="entry name" value="Trk_Ktr_HKT_K-transport"/>
</dbReference>
<dbReference type="PROSITE" id="PS51202">
    <property type="entry name" value="RCK_C"/>
    <property type="match status" value="2"/>
</dbReference>
<organism evidence="9 10">
    <name type="scientific">Candidatus Ordinivivax streblomastigis</name>
    <dbReference type="NCBI Taxonomy" id="2540710"/>
    <lineage>
        <taxon>Bacteria</taxon>
        <taxon>Pseudomonadati</taxon>
        <taxon>Bacteroidota</taxon>
        <taxon>Bacteroidia</taxon>
        <taxon>Bacteroidales</taxon>
        <taxon>Candidatus Ordinivivax</taxon>
    </lineage>
</organism>
<name>A0A5M8P551_9BACT</name>
<dbReference type="Proteomes" id="UP000324575">
    <property type="component" value="Unassembled WGS sequence"/>
</dbReference>
<dbReference type="InterPro" id="IPR003148">
    <property type="entry name" value="RCK_N"/>
</dbReference>
<dbReference type="PANTHER" id="PTHR43833:SF5">
    <property type="entry name" value="TRK SYSTEM POTASSIUM UPTAKE PROTEIN TRKA"/>
    <property type="match status" value="1"/>
</dbReference>
<dbReference type="PRINTS" id="PR00335">
    <property type="entry name" value="KUPTAKETRKA"/>
</dbReference>
<dbReference type="InterPro" id="IPR036721">
    <property type="entry name" value="RCK_C_sf"/>
</dbReference>
<feature type="domain" description="RCK N-terminal" evidence="7">
    <location>
        <begin position="227"/>
        <end position="344"/>
    </location>
</feature>
<protein>
    <recommendedName>
        <fullName evidence="1">Trk system potassium uptake protein TrkA</fullName>
    </recommendedName>
</protein>
<dbReference type="InterPro" id="IPR036291">
    <property type="entry name" value="NAD(P)-bd_dom_sf"/>
</dbReference>
<dbReference type="PROSITE" id="PS51201">
    <property type="entry name" value="RCK_N"/>
    <property type="match status" value="2"/>
</dbReference>
<keyword evidence="3" id="KW-0633">Potassium transport</keyword>
<evidence type="ECO:0000313" key="10">
    <source>
        <dbReference type="Proteomes" id="UP000324575"/>
    </source>
</evidence>
<dbReference type="InterPro" id="IPR006037">
    <property type="entry name" value="RCK_C"/>
</dbReference>
<keyword evidence="5" id="KW-0520">NAD</keyword>
<keyword evidence="2" id="KW-0813">Transport</keyword>
<reference evidence="9 10" key="1">
    <citation type="submission" date="2019-03" db="EMBL/GenBank/DDBJ databases">
        <title>Single cell metagenomics reveals metabolic interactions within the superorganism composed of flagellate Streblomastix strix and complex community of Bacteroidetes bacteria on its surface.</title>
        <authorList>
            <person name="Treitli S.C."/>
            <person name="Kolisko M."/>
            <person name="Husnik F."/>
            <person name="Keeling P."/>
            <person name="Hampl V."/>
        </authorList>
    </citation>
    <scope>NUCLEOTIDE SEQUENCE [LARGE SCALE GENOMIC DNA]</scope>
    <source>
        <strain evidence="9">St1</strain>
    </source>
</reference>
<evidence type="ECO:0000256" key="5">
    <source>
        <dbReference type="ARBA" id="ARBA00023027"/>
    </source>
</evidence>
<comment type="caution">
    <text evidence="9">The sequence shown here is derived from an EMBL/GenBank/DDBJ whole genome shotgun (WGS) entry which is preliminary data.</text>
</comment>
<evidence type="ECO:0000256" key="1">
    <source>
        <dbReference type="ARBA" id="ARBA00017378"/>
    </source>
</evidence>
<accession>A0A5M8P551</accession>
<dbReference type="SUPFAM" id="SSF116726">
    <property type="entry name" value="TrkA C-terminal domain-like"/>
    <property type="match status" value="2"/>
</dbReference>
<feature type="domain" description="RCK C-terminal" evidence="8">
    <location>
        <begin position="140"/>
        <end position="222"/>
    </location>
</feature>
<gene>
    <name evidence="9" type="ORF">EZS26_000206</name>
</gene>
<dbReference type="Pfam" id="PF02254">
    <property type="entry name" value="TrkA_N"/>
    <property type="match status" value="2"/>
</dbReference>
<evidence type="ECO:0000259" key="7">
    <source>
        <dbReference type="PROSITE" id="PS51201"/>
    </source>
</evidence>
<evidence type="ECO:0000256" key="2">
    <source>
        <dbReference type="ARBA" id="ARBA00022448"/>
    </source>
</evidence>
<dbReference type="Gene3D" id="3.40.50.720">
    <property type="entry name" value="NAD(P)-binding Rossmann-like Domain"/>
    <property type="match status" value="2"/>
</dbReference>
<dbReference type="NCBIfam" id="NF007039">
    <property type="entry name" value="PRK09496.3-2"/>
    <property type="match status" value="1"/>
</dbReference>
<dbReference type="SUPFAM" id="SSF51735">
    <property type="entry name" value="NAD(P)-binding Rossmann-fold domains"/>
    <property type="match status" value="2"/>
</dbReference>
<dbReference type="GO" id="GO:0015079">
    <property type="term" value="F:potassium ion transmembrane transporter activity"/>
    <property type="evidence" value="ECO:0007669"/>
    <property type="project" value="InterPro"/>
</dbReference>
<dbReference type="Gene3D" id="3.30.70.1450">
    <property type="entry name" value="Regulator of K+ conductance, C-terminal domain"/>
    <property type="match status" value="2"/>
</dbReference>
<sequence>MKIIIGGAGEVGTHLSKLLSKEDRDIILLDQDAEKLNFPNNMEIMTVQGNPTSIQDLKTVGIKAADMFIAVMPEESMNMTACMLAHTLGAKRTVARVENDEYLLPRNTVFFAELGVDSLICPEILAADEIVSALKQPWTRQWWDIANGQLILLGAKIRQNAPIVNKYLHELGSDERIYHIVAIKRNDETIIPRGSDQILNGDIVYFSTTKQHINEVKALAGKEDINIQKITIMGGSRIALKVCERLPHTVNIKLLEADKEKSYRLAEKVGSNVMVINGDGRNTDLLIQENIRSSDAFIALTGNSEANILACVASKNFGVAKTIAEVENLDYIQMAEKLDIGSIINKKLIASSHIYRFLLQADVSTVKCLAFANAEVAELVARSGAKVTKKAVKDLRLPHDMTLGGLIRDGKAEIIDGNTHIQAGDHVLVFCLSSAMWKIEDYFN</sequence>
<evidence type="ECO:0000313" key="9">
    <source>
        <dbReference type="EMBL" id="KAA6303655.1"/>
    </source>
</evidence>
<evidence type="ECO:0000259" key="8">
    <source>
        <dbReference type="PROSITE" id="PS51202"/>
    </source>
</evidence>
<dbReference type="PANTHER" id="PTHR43833">
    <property type="entry name" value="POTASSIUM CHANNEL PROTEIN 2-RELATED-RELATED"/>
    <property type="match status" value="1"/>
</dbReference>
<dbReference type="GO" id="GO:0005886">
    <property type="term" value="C:plasma membrane"/>
    <property type="evidence" value="ECO:0007669"/>
    <property type="project" value="InterPro"/>
</dbReference>
<keyword evidence="6" id="KW-0406">Ion transport</keyword>
<proteinExistence type="predicted"/>
<evidence type="ECO:0000256" key="6">
    <source>
        <dbReference type="ARBA" id="ARBA00023065"/>
    </source>
</evidence>
<dbReference type="Pfam" id="PF02080">
    <property type="entry name" value="TrkA_C"/>
    <property type="match status" value="2"/>
</dbReference>
<dbReference type="AlphaFoldDB" id="A0A5M8P551"/>
<feature type="domain" description="RCK N-terminal" evidence="7">
    <location>
        <begin position="1"/>
        <end position="120"/>
    </location>
</feature>
<dbReference type="InterPro" id="IPR006036">
    <property type="entry name" value="K_uptake_TrkA"/>
</dbReference>